<dbReference type="InterPro" id="IPR052516">
    <property type="entry name" value="N-heterocyclic_Hydroxylase"/>
</dbReference>
<evidence type="ECO:0000259" key="1">
    <source>
        <dbReference type="SMART" id="SM01008"/>
    </source>
</evidence>
<dbReference type="AlphaFoldDB" id="A0A1I5RR23"/>
<dbReference type="EMBL" id="FOXH01000004">
    <property type="protein sequence ID" value="SFP60965.1"/>
    <property type="molecule type" value="Genomic_DNA"/>
</dbReference>
<dbReference type="Gene3D" id="3.90.1170.50">
    <property type="entry name" value="Aldehyde oxidase/xanthine dehydrogenase, a/b hammerhead"/>
    <property type="match status" value="1"/>
</dbReference>
<dbReference type="InterPro" id="IPR012368">
    <property type="entry name" value="OxRdtase_Mopterin-bd_su_IorB"/>
</dbReference>
<dbReference type="GO" id="GO:0016491">
    <property type="term" value="F:oxidoreductase activity"/>
    <property type="evidence" value="ECO:0007669"/>
    <property type="project" value="InterPro"/>
</dbReference>
<dbReference type="Proteomes" id="UP000199306">
    <property type="component" value="Unassembled WGS sequence"/>
</dbReference>
<name>A0A1I5RR23_9BACT</name>
<dbReference type="InterPro" id="IPR008274">
    <property type="entry name" value="AldOxase/xan_DH_MoCoBD1"/>
</dbReference>
<dbReference type="RefSeq" id="WP_092015579.1">
    <property type="nucleotide sequence ID" value="NZ_FOXH01000004.1"/>
</dbReference>
<dbReference type="Pfam" id="PF02738">
    <property type="entry name" value="MoCoBD_1"/>
    <property type="match status" value="1"/>
</dbReference>
<dbReference type="InterPro" id="IPR037165">
    <property type="entry name" value="AldOxase/xan_DH_Mopterin-bd_sf"/>
</dbReference>
<dbReference type="SUPFAM" id="SSF56003">
    <property type="entry name" value="Molybdenum cofactor-binding domain"/>
    <property type="match status" value="2"/>
</dbReference>
<dbReference type="OrthoDB" id="9767994at2"/>
<proteinExistence type="predicted"/>
<dbReference type="InterPro" id="IPR000674">
    <property type="entry name" value="Ald_Oxase/Xan_DH_a/b"/>
</dbReference>
<dbReference type="PROSITE" id="PS51318">
    <property type="entry name" value="TAT"/>
    <property type="match status" value="1"/>
</dbReference>
<reference evidence="2 3" key="1">
    <citation type="submission" date="2016-10" db="EMBL/GenBank/DDBJ databases">
        <authorList>
            <person name="de Groot N.N."/>
        </authorList>
    </citation>
    <scope>NUCLEOTIDE SEQUENCE [LARGE SCALE GENOMIC DNA]</scope>
    <source>
        <strain evidence="3">E92,LMG 26720,CCM 7988</strain>
    </source>
</reference>
<dbReference type="PANTHER" id="PTHR47495">
    <property type="entry name" value="ALDEHYDE DEHYDROGENASE"/>
    <property type="match status" value="1"/>
</dbReference>
<dbReference type="STRING" id="1079859.SAMN04515674_104200"/>
<dbReference type="PIRSF" id="PIRSF036389">
    <property type="entry name" value="IOR_B"/>
    <property type="match status" value="1"/>
</dbReference>
<protein>
    <submittedName>
        <fullName evidence="2">Isoquinoline 1-oxidoreductase, beta subunit</fullName>
    </submittedName>
</protein>
<dbReference type="Gene3D" id="3.30.365.10">
    <property type="entry name" value="Aldehyde oxidase/xanthine dehydrogenase, molybdopterin binding domain"/>
    <property type="match status" value="4"/>
</dbReference>
<dbReference type="Pfam" id="PF20256">
    <property type="entry name" value="MoCoBD_2"/>
    <property type="match status" value="2"/>
</dbReference>
<evidence type="ECO:0000313" key="2">
    <source>
        <dbReference type="EMBL" id="SFP60965.1"/>
    </source>
</evidence>
<dbReference type="SMART" id="SM01008">
    <property type="entry name" value="Ald_Xan_dh_C"/>
    <property type="match status" value="1"/>
</dbReference>
<feature type="domain" description="Aldehyde oxidase/xanthine dehydrogenase a/b hammerhead" evidence="1">
    <location>
        <begin position="208"/>
        <end position="294"/>
    </location>
</feature>
<dbReference type="InterPro" id="IPR046867">
    <property type="entry name" value="AldOxase/xan_DH_MoCoBD2"/>
</dbReference>
<dbReference type="PANTHER" id="PTHR47495:SF2">
    <property type="entry name" value="ALDEHYDE DEHYDROGENASE"/>
    <property type="match status" value="1"/>
</dbReference>
<keyword evidence="3" id="KW-1185">Reference proteome</keyword>
<dbReference type="InterPro" id="IPR006311">
    <property type="entry name" value="TAT_signal"/>
</dbReference>
<gene>
    <name evidence="2" type="ORF">SAMN04515674_104200</name>
</gene>
<evidence type="ECO:0000313" key="3">
    <source>
        <dbReference type="Proteomes" id="UP000199306"/>
    </source>
</evidence>
<accession>A0A1I5RR23</accession>
<sequence>MQKTLNIDRRNFLKYSGLTGTALILGFSSSEAIPNREVLNLSRIAESFELTPFVIIEKSGQITIMNSKPEMGQGTFQSIPSLIAEELEVPLNKVIIKQTSGEKQFGAQTAGGSSSVRGSYANLRKTGASAREMLIKAASQQWSVPVEECYAEDVKVFHKPSGRSFSYGELVETASRLEVPKNPALKDPKDFKILGKPVQRPDIPLKVSGEAVFGMDAEVQGMVYASVERCPVFGGKIRKIDDSLTLKVKGVKQVVKAQRTLGKNTYEVVAVIAENYWAALKGRKALKVEWDYQGFDQFNTLDYEKNLRELAKTEGLVDHNAGDFEGTFAQAPLKLEAFYETPILSHSPMEPMNCLAQWKEGDQVEIWVSSQGPDSVKRSVAEAFGIPQENVKVNIFFNGGGFGRRLYQDFATEATSIAKAVGVGKPVKVIWTREDDTQQGPFRPMTFSALKAGLSSDGKAIAFQHKVIAPSIGATMNKSYDRTKSDGTMTEGISEQQYEIPNVKNLFVLSETHIPMAAWRAVTSTTLAFSHECFLDEMAVKAGKNSFDFRMELLNKESDTKRVLTKLREVSGWDKPLPKGWGRGIAQWEFFAGLAGQVVEVSKRKDGSIKIEKVYAVIDLGTVVNPDNTKAQVEGAITMAIGAATKDGITFEKGMVQQSNFHDNRMVRISEMPKVEVHILAEGGTKIKGVGEPGLPPLAPALANAIFNATGVRIRRLPFDLDKIV</sequence>
<organism evidence="2 3">
    <name type="scientific">Pseudarcicella hirudinis</name>
    <dbReference type="NCBI Taxonomy" id="1079859"/>
    <lineage>
        <taxon>Bacteria</taxon>
        <taxon>Pseudomonadati</taxon>
        <taxon>Bacteroidota</taxon>
        <taxon>Cytophagia</taxon>
        <taxon>Cytophagales</taxon>
        <taxon>Flectobacillaceae</taxon>
        <taxon>Pseudarcicella</taxon>
    </lineage>
</organism>